<name>A0ABP7YWF1_9ACTN</name>
<organism evidence="2 3">
    <name type="scientific">Actinomadura keratinilytica</name>
    <dbReference type="NCBI Taxonomy" id="547461"/>
    <lineage>
        <taxon>Bacteria</taxon>
        <taxon>Bacillati</taxon>
        <taxon>Actinomycetota</taxon>
        <taxon>Actinomycetes</taxon>
        <taxon>Streptosporangiales</taxon>
        <taxon>Thermomonosporaceae</taxon>
        <taxon>Actinomadura</taxon>
    </lineage>
</organism>
<gene>
    <name evidence="2" type="ORF">GCM10022416_31300</name>
</gene>
<accession>A0ABP7YWF1</accession>
<feature type="region of interest" description="Disordered" evidence="1">
    <location>
        <begin position="284"/>
        <end position="378"/>
    </location>
</feature>
<dbReference type="Proteomes" id="UP001500266">
    <property type="component" value="Unassembled WGS sequence"/>
</dbReference>
<dbReference type="EMBL" id="BAABDO010000041">
    <property type="protein sequence ID" value="GAA4142378.1"/>
    <property type="molecule type" value="Genomic_DNA"/>
</dbReference>
<sequence length="406" mass="42201">MARARTSQELPAALSSLGVDRDRLDESASFTAAAVTESGTSLLAFLGTRPRRHLAAALARPETVDLPLLDELGAATAAVDAQVGSVPFVRLHLSHAAVVDACRRLPAGEQPPTVRARLRRVAGTAYALAARPAFETHDDGAALALYEQAVSTTGGADPSRRALIRTGQTMVVYYATGDIARARRLADAAVADACSGPSRLVRARAHALQAETAARSTPPLHRHARAALRLAWCDLDTDTSDDPMGGTFSKGRPEGFEGVCGLFLGEAEAAEERLGRAARALGGVAGKRPARESCRPTGRRPRCVPEVRGRRRRRPDGCTSALSSRPPRGAGCPRGGCGRRGKSCGRGGPSRSSPNSTTTSTRPSSGCPARVDGSDDSGGVVILGRGSVGRCGELRWGLSSGCGCVG</sequence>
<comment type="caution">
    <text evidence="2">The sequence shown here is derived from an EMBL/GenBank/DDBJ whole genome shotgun (WGS) entry which is preliminary data.</text>
</comment>
<evidence type="ECO:0000256" key="1">
    <source>
        <dbReference type="SAM" id="MobiDB-lite"/>
    </source>
</evidence>
<evidence type="ECO:0008006" key="4">
    <source>
        <dbReference type="Google" id="ProtNLM"/>
    </source>
</evidence>
<reference evidence="3" key="1">
    <citation type="journal article" date="2019" name="Int. J. Syst. Evol. Microbiol.">
        <title>The Global Catalogue of Microorganisms (GCM) 10K type strain sequencing project: providing services to taxonomists for standard genome sequencing and annotation.</title>
        <authorList>
            <consortium name="The Broad Institute Genomics Platform"/>
            <consortium name="The Broad Institute Genome Sequencing Center for Infectious Disease"/>
            <person name="Wu L."/>
            <person name="Ma J."/>
        </authorList>
    </citation>
    <scope>NUCLEOTIDE SEQUENCE [LARGE SCALE GENOMIC DNA]</scope>
    <source>
        <strain evidence="3">JCM 17316</strain>
    </source>
</reference>
<keyword evidence="3" id="KW-1185">Reference proteome</keyword>
<evidence type="ECO:0000313" key="3">
    <source>
        <dbReference type="Proteomes" id="UP001500266"/>
    </source>
</evidence>
<feature type="compositionally biased region" description="Low complexity" evidence="1">
    <location>
        <begin position="349"/>
        <end position="368"/>
    </location>
</feature>
<protein>
    <recommendedName>
        <fullName evidence="4">Transcriptional regulator</fullName>
    </recommendedName>
</protein>
<evidence type="ECO:0000313" key="2">
    <source>
        <dbReference type="EMBL" id="GAA4142378.1"/>
    </source>
</evidence>
<proteinExistence type="predicted"/>